<dbReference type="EMBL" id="ML119645">
    <property type="protein sequence ID" value="RPA88236.1"/>
    <property type="molecule type" value="Genomic_DNA"/>
</dbReference>
<evidence type="ECO:0000313" key="4">
    <source>
        <dbReference type="Proteomes" id="UP000275078"/>
    </source>
</evidence>
<dbReference type="InterPro" id="IPR006840">
    <property type="entry name" value="ChaC"/>
</dbReference>
<protein>
    <recommendedName>
        <fullName evidence="1">glutathione-specific gamma-glutamylcyclotransferase</fullName>
        <ecNumber evidence="1">4.3.2.7</ecNumber>
    </recommendedName>
</protein>
<dbReference type="InterPro" id="IPR013024">
    <property type="entry name" value="GGCT-like"/>
</dbReference>
<dbReference type="STRING" id="1160509.A0A3N4IR13"/>
<proteinExistence type="predicted"/>
<evidence type="ECO:0000256" key="1">
    <source>
        <dbReference type="ARBA" id="ARBA00012344"/>
    </source>
</evidence>
<dbReference type="CDD" id="cd06661">
    <property type="entry name" value="GGCT_like"/>
    <property type="match status" value="1"/>
</dbReference>
<gene>
    <name evidence="3" type="ORF">BJ508DRAFT_410099</name>
</gene>
<dbReference type="Pfam" id="PF04752">
    <property type="entry name" value="ChaC"/>
    <property type="match status" value="1"/>
</dbReference>
<dbReference type="EC" id="4.3.2.7" evidence="1"/>
<dbReference type="InterPro" id="IPR036568">
    <property type="entry name" value="GGCT-like_sf"/>
</dbReference>
<sequence>MTSTTDTDSYSDSDFWIFAYGSLIWKPPIAYDKRVPGYVQGYVRRFWQASEDHRGTPEAPGRVVTLITREFWEALDDHHPSKPEVWGVAYRIPPESLQAVLEYLDIREMNGYTTHQTTFHPAASTGIKRSFSTQVYIGTPDNPQFVGNPPPDVDELAEHIWKSVGPSGENREYLYNLDVALKELCPEAEDEHIHDLATKVRRIEEERGVPLRAPPEGVAREPSPGLNDELGEEVDENRIVVHHLTVHPSH</sequence>
<dbReference type="Gene3D" id="3.10.490.10">
    <property type="entry name" value="Gamma-glutamyl cyclotransferase-like"/>
    <property type="match status" value="1"/>
</dbReference>
<dbReference type="PANTHER" id="PTHR12192">
    <property type="entry name" value="CATION TRANSPORT PROTEIN CHAC-RELATED"/>
    <property type="match status" value="1"/>
</dbReference>
<dbReference type="PANTHER" id="PTHR12192:SF2">
    <property type="entry name" value="GLUTATHIONE-SPECIFIC GAMMA-GLUTAMYLCYCLOTRANSFERASE 2"/>
    <property type="match status" value="1"/>
</dbReference>
<dbReference type="AlphaFoldDB" id="A0A3N4IR13"/>
<reference evidence="3 4" key="1">
    <citation type="journal article" date="2018" name="Nat. Ecol. Evol.">
        <title>Pezizomycetes genomes reveal the molecular basis of ectomycorrhizal truffle lifestyle.</title>
        <authorList>
            <person name="Murat C."/>
            <person name="Payen T."/>
            <person name="Noel B."/>
            <person name="Kuo A."/>
            <person name="Morin E."/>
            <person name="Chen J."/>
            <person name="Kohler A."/>
            <person name="Krizsan K."/>
            <person name="Balestrini R."/>
            <person name="Da Silva C."/>
            <person name="Montanini B."/>
            <person name="Hainaut M."/>
            <person name="Levati E."/>
            <person name="Barry K.W."/>
            <person name="Belfiori B."/>
            <person name="Cichocki N."/>
            <person name="Clum A."/>
            <person name="Dockter R.B."/>
            <person name="Fauchery L."/>
            <person name="Guy J."/>
            <person name="Iotti M."/>
            <person name="Le Tacon F."/>
            <person name="Lindquist E.A."/>
            <person name="Lipzen A."/>
            <person name="Malagnac F."/>
            <person name="Mello A."/>
            <person name="Molinier V."/>
            <person name="Miyauchi S."/>
            <person name="Poulain J."/>
            <person name="Riccioni C."/>
            <person name="Rubini A."/>
            <person name="Sitrit Y."/>
            <person name="Splivallo R."/>
            <person name="Traeger S."/>
            <person name="Wang M."/>
            <person name="Zifcakova L."/>
            <person name="Wipf D."/>
            <person name="Zambonelli A."/>
            <person name="Paolocci F."/>
            <person name="Nowrousian M."/>
            <person name="Ottonello S."/>
            <person name="Baldrian P."/>
            <person name="Spatafora J.W."/>
            <person name="Henrissat B."/>
            <person name="Nagy L.G."/>
            <person name="Aury J.M."/>
            <person name="Wincker P."/>
            <person name="Grigoriev I.V."/>
            <person name="Bonfante P."/>
            <person name="Martin F.M."/>
        </authorList>
    </citation>
    <scope>NUCLEOTIDE SEQUENCE [LARGE SCALE GENOMIC DNA]</scope>
    <source>
        <strain evidence="3 4">RN42</strain>
    </source>
</reference>
<evidence type="ECO:0000256" key="2">
    <source>
        <dbReference type="ARBA" id="ARBA00023239"/>
    </source>
</evidence>
<dbReference type="GO" id="GO:0061928">
    <property type="term" value="F:glutathione specific gamma-glutamylcyclotransferase activity"/>
    <property type="evidence" value="ECO:0007669"/>
    <property type="project" value="UniProtKB-EC"/>
</dbReference>
<accession>A0A3N4IR13</accession>
<dbReference type="GO" id="GO:0006751">
    <property type="term" value="P:glutathione catabolic process"/>
    <property type="evidence" value="ECO:0007669"/>
    <property type="project" value="InterPro"/>
</dbReference>
<keyword evidence="4" id="KW-1185">Reference proteome</keyword>
<name>A0A3N4IR13_ASCIM</name>
<dbReference type="GO" id="GO:0005737">
    <property type="term" value="C:cytoplasm"/>
    <property type="evidence" value="ECO:0007669"/>
    <property type="project" value="TreeGrafter"/>
</dbReference>
<dbReference type="SUPFAM" id="SSF110857">
    <property type="entry name" value="Gamma-glutamyl cyclotransferase-like"/>
    <property type="match status" value="1"/>
</dbReference>
<organism evidence="3 4">
    <name type="scientific">Ascobolus immersus RN42</name>
    <dbReference type="NCBI Taxonomy" id="1160509"/>
    <lineage>
        <taxon>Eukaryota</taxon>
        <taxon>Fungi</taxon>
        <taxon>Dikarya</taxon>
        <taxon>Ascomycota</taxon>
        <taxon>Pezizomycotina</taxon>
        <taxon>Pezizomycetes</taxon>
        <taxon>Pezizales</taxon>
        <taxon>Ascobolaceae</taxon>
        <taxon>Ascobolus</taxon>
    </lineage>
</organism>
<dbReference type="OrthoDB" id="1933483at2759"/>
<dbReference type="Proteomes" id="UP000275078">
    <property type="component" value="Unassembled WGS sequence"/>
</dbReference>
<evidence type="ECO:0000313" key="3">
    <source>
        <dbReference type="EMBL" id="RPA88236.1"/>
    </source>
</evidence>
<keyword evidence="2" id="KW-0456">Lyase</keyword>